<evidence type="ECO:0000313" key="1">
    <source>
        <dbReference type="EMBL" id="RJG51803.1"/>
    </source>
</evidence>
<name>A0A418YLE8_9SPHN</name>
<dbReference type="Proteomes" id="UP000283469">
    <property type="component" value="Unassembled WGS sequence"/>
</dbReference>
<evidence type="ECO:0000313" key="2">
    <source>
        <dbReference type="Proteomes" id="UP000283469"/>
    </source>
</evidence>
<dbReference type="EMBL" id="QVRA01000039">
    <property type="protein sequence ID" value="RJG51803.1"/>
    <property type="molecule type" value="Genomic_DNA"/>
</dbReference>
<gene>
    <name evidence="1" type="ORF">D0Z70_22495</name>
</gene>
<proteinExistence type="predicted"/>
<dbReference type="RefSeq" id="WP_182914086.1">
    <property type="nucleotide sequence ID" value="NZ_QVRA01000039.1"/>
</dbReference>
<reference evidence="1 2" key="1">
    <citation type="submission" date="2018-08" db="EMBL/GenBank/DDBJ databases">
        <title>Sphingobium sp. EO9.</title>
        <authorList>
            <person name="Park Y."/>
            <person name="Kim K.H."/>
            <person name="Jeon C.O."/>
        </authorList>
    </citation>
    <scope>NUCLEOTIDE SEQUENCE [LARGE SCALE GENOMIC DNA]</scope>
    <source>
        <strain evidence="1 2">EO9</strain>
    </source>
</reference>
<comment type="caution">
    <text evidence="1">The sequence shown here is derived from an EMBL/GenBank/DDBJ whole genome shotgun (WGS) entry which is preliminary data.</text>
</comment>
<protein>
    <submittedName>
        <fullName evidence="1">Uncharacterized protein</fullName>
    </submittedName>
</protein>
<keyword evidence="2" id="KW-1185">Reference proteome</keyword>
<sequence>MGSDLSRRLRALERHAQQSGGLTDAEMIAGVARYNAASSEFQTIAGIASPDVFSTMLRKMPPWMGRIFATSVEPMDMML</sequence>
<organism evidence="1 2">
    <name type="scientific">Sphingobium terrigena</name>
    <dbReference type="NCBI Taxonomy" id="2304063"/>
    <lineage>
        <taxon>Bacteria</taxon>
        <taxon>Pseudomonadati</taxon>
        <taxon>Pseudomonadota</taxon>
        <taxon>Alphaproteobacteria</taxon>
        <taxon>Sphingomonadales</taxon>
        <taxon>Sphingomonadaceae</taxon>
        <taxon>Sphingobium</taxon>
    </lineage>
</organism>
<accession>A0A418YLE8</accession>
<dbReference type="AlphaFoldDB" id="A0A418YLE8"/>